<evidence type="ECO:0000313" key="1">
    <source>
        <dbReference type="EMBL" id="KAJ2972226.1"/>
    </source>
</evidence>
<reference evidence="1" key="1">
    <citation type="submission" date="2022-08" db="EMBL/GenBank/DDBJ databases">
        <title>Genome Sequence of Lecanicillium fungicola.</title>
        <authorList>
            <person name="Buettner E."/>
        </authorList>
    </citation>
    <scope>NUCLEOTIDE SEQUENCE</scope>
    <source>
        <strain evidence="1">Babe33</strain>
    </source>
</reference>
<dbReference type="Proteomes" id="UP001143910">
    <property type="component" value="Unassembled WGS sequence"/>
</dbReference>
<gene>
    <name evidence="1" type="ORF">NQ176_g7278</name>
</gene>
<sequence length="264" mass="29009">MASPPIVSNSVTPAVRAYQPPDAPLEEFTPAKDRAFFADPDKKFLLSQDVTVEELTPWIGTELKGIQLSKLTDQQKDDLALLVAERGVVFFRDQDITLDQQHEFASYYGIQDRDPNQQDPKHVTIIGRGGNIRAHGAYASEYHGDHSYEVNPPSYTQLRLVKTPPSGGDTIFTSQTALFDKLSPRFQKALEGLHGVHTSDRAYLGSINGGGKPLRAPIATAHPLVSCVSFQGNQFTFVNLNAGANSSSHEAQVSQLQPDFYRAN</sequence>
<accession>A0ACC1N059</accession>
<keyword evidence="2" id="KW-1185">Reference proteome</keyword>
<protein>
    <submittedName>
        <fullName evidence="1">Uncharacterized protein</fullName>
    </submittedName>
</protein>
<name>A0ACC1N059_9HYPO</name>
<organism evidence="1 2">
    <name type="scientific">Zarea fungicola</name>
    <dbReference type="NCBI Taxonomy" id="93591"/>
    <lineage>
        <taxon>Eukaryota</taxon>
        <taxon>Fungi</taxon>
        <taxon>Dikarya</taxon>
        <taxon>Ascomycota</taxon>
        <taxon>Pezizomycotina</taxon>
        <taxon>Sordariomycetes</taxon>
        <taxon>Hypocreomycetidae</taxon>
        <taxon>Hypocreales</taxon>
        <taxon>Cordycipitaceae</taxon>
        <taxon>Zarea</taxon>
    </lineage>
</organism>
<comment type="caution">
    <text evidence="1">The sequence shown here is derived from an EMBL/GenBank/DDBJ whole genome shotgun (WGS) entry which is preliminary data.</text>
</comment>
<proteinExistence type="predicted"/>
<dbReference type="EMBL" id="JANJQO010001191">
    <property type="protein sequence ID" value="KAJ2972226.1"/>
    <property type="molecule type" value="Genomic_DNA"/>
</dbReference>
<evidence type="ECO:0000313" key="2">
    <source>
        <dbReference type="Proteomes" id="UP001143910"/>
    </source>
</evidence>